<keyword evidence="2" id="KW-1185">Reference proteome</keyword>
<protein>
    <recommendedName>
        <fullName evidence="3">DUF397 domain-containing protein</fullName>
    </recommendedName>
</protein>
<evidence type="ECO:0000313" key="1">
    <source>
        <dbReference type="EMBL" id="GAA1961732.1"/>
    </source>
</evidence>
<evidence type="ECO:0000313" key="2">
    <source>
        <dbReference type="Proteomes" id="UP001501116"/>
    </source>
</evidence>
<dbReference type="Proteomes" id="UP001501116">
    <property type="component" value="Unassembled WGS sequence"/>
</dbReference>
<gene>
    <name evidence="1" type="ORF">GCM10009754_35950</name>
</gene>
<reference evidence="2" key="1">
    <citation type="journal article" date="2019" name="Int. J. Syst. Evol. Microbiol.">
        <title>The Global Catalogue of Microorganisms (GCM) 10K type strain sequencing project: providing services to taxonomists for standard genome sequencing and annotation.</title>
        <authorList>
            <consortium name="The Broad Institute Genomics Platform"/>
            <consortium name="The Broad Institute Genome Sequencing Center for Infectious Disease"/>
            <person name="Wu L."/>
            <person name="Ma J."/>
        </authorList>
    </citation>
    <scope>NUCLEOTIDE SEQUENCE [LARGE SCALE GENOMIC DNA]</scope>
    <source>
        <strain evidence="2">JCM 14545</strain>
    </source>
</reference>
<dbReference type="RefSeq" id="WP_344419478.1">
    <property type="nucleotide sequence ID" value="NZ_BAAANN010000013.1"/>
</dbReference>
<name>A0ABP5CET5_9PSEU</name>
<organism evidence="1 2">
    <name type="scientific">Amycolatopsis minnesotensis</name>
    <dbReference type="NCBI Taxonomy" id="337894"/>
    <lineage>
        <taxon>Bacteria</taxon>
        <taxon>Bacillati</taxon>
        <taxon>Actinomycetota</taxon>
        <taxon>Actinomycetes</taxon>
        <taxon>Pseudonocardiales</taxon>
        <taxon>Pseudonocardiaceae</taxon>
        <taxon>Amycolatopsis</taxon>
    </lineage>
</organism>
<evidence type="ECO:0008006" key="3">
    <source>
        <dbReference type="Google" id="ProtNLM"/>
    </source>
</evidence>
<comment type="caution">
    <text evidence="1">The sequence shown here is derived from an EMBL/GenBank/DDBJ whole genome shotgun (WGS) entry which is preliminary data.</text>
</comment>
<accession>A0ABP5CET5</accession>
<dbReference type="EMBL" id="BAAANN010000013">
    <property type="protein sequence ID" value="GAA1961732.1"/>
    <property type="molecule type" value="Genomic_DNA"/>
</dbReference>
<proteinExistence type="predicted"/>
<sequence>MTTSPPRFADHEFRKATRSEPKKECVRVARRDGWVEVRDDKLQGSPAYATRALQLTAADFDAYQRAVREGRQVGHRLETVRRDSDGMYIFRHLDEPSIELEFTFDEVNAFLDGVVKGEFDLSAYMAA</sequence>